<dbReference type="Gramene" id="OB08G25590.1">
    <property type="protein sequence ID" value="OB08G25590.1"/>
    <property type="gene ID" value="OB08G25590"/>
</dbReference>
<dbReference type="HOGENOM" id="CLU_2296062_0_0_1"/>
<evidence type="ECO:0000313" key="1">
    <source>
        <dbReference type="EnsemblPlants" id="OB08G25590.1"/>
    </source>
</evidence>
<organism evidence="1">
    <name type="scientific">Oryza brachyantha</name>
    <name type="common">malo sina</name>
    <dbReference type="NCBI Taxonomy" id="4533"/>
    <lineage>
        <taxon>Eukaryota</taxon>
        <taxon>Viridiplantae</taxon>
        <taxon>Streptophyta</taxon>
        <taxon>Embryophyta</taxon>
        <taxon>Tracheophyta</taxon>
        <taxon>Spermatophyta</taxon>
        <taxon>Magnoliopsida</taxon>
        <taxon>Liliopsida</taxon>
        <taxon>Poales</taxon>
        <taxon>Poaceae</taxon>
        <taxon>BOP clade</taxon>
        <taxon>Oryzoideae</taxon>
        <taxon>Oryzeae</taxon>
        <taxon>Oryzinae</taxon>
        <taxon>Oryza</taxon>
    </lineage>
</organism>
<dbReference type="AlphaFoldDB" id="J3MTX8"/>
<dbReference type="Proteomes" id="UP000006038">
    <property type="component" value="Chromosome 8"/>
</dbReference>
<dbReference type="EnsemblPlants" id="OB08G25590.1">
    <property type="protein sequence ID" value="OB08G25590.1"/>
    <property type="gene ID" value="OB08G25590"/>
</dbReference>
<protein>
    <submittedName>
        <fullName evidence="1">Uncharacterized protein</fullName>
    </submittedName>
</protein>
<accession>J3MTX8</accession>
<reference evidence="1" key="2">
    <citation type="submission" date="2013-04" db="UniProtKB">
        <authorList>
            <consortium name="EnsemblPlants"/>
        </authorList>
    </citation>
    <scope>IDENTIFICATION</scope>
</reference>
<name>J3MTX8_ORYBR</name>
<keyword evidence="2" id="KW-1185">Reference proteome</keyword>
<reference evidence="1" key="1">
    <citation type="journal article" date="2013" name="Nat. Commun.">
        <title>Whole-genome sequencing of Oryza brachyantha reveals mechanisms underlying Oryza genome evolution.</title>
        <authorList>
            <person name="Chen J."/>
            <person name="Huang Q."/>
            <person name="Gao D."/>
            <person name="Wang J."/>
            <person name="Lang Y."/>
            <person name="Liu T."/>
            <person name="Li B."/>
            <person name="Bai Z."/>
            <person name="Luis Goicoechea J."/>
            <person name="Liang C."/>
            <person name="Chen C."/>
            <person name="Zhang W."/>
            <person name="Sun S."/>
            <person name="Liao Y."/>
            <person name="Zhang X."/>
            <person name="Yang L."/>
            <person name="Song C."/>
            <person name="Wang M."/>
            <person name="Shi J."/>
            <person name="Liu G."/>
            <person name="Liu J."/>
            <person name="Zhou H."/>
            <person name="Zhou W."/>
            <person name="Yu Q."/>
            <person name="An N."/>
            <person name="Chen Y."/>
            <person name="Cai Q."/>
            <person name="Wang B."/>
            <person name="Liu B."/>
            <person name="Min J."/>
            <person name="Huang Y."/>
            <person name="Wu H."/>
            <person name="Li Z."/>
            <person name="Zhang Y."/>
            <person name="Yin Y."/>
            <person name="Song W."/>
            <person name="Jiang J."/>
            <person name="Jackson S.A."/>
            <person name="Wing R.A."/>
            <person name="Wang J."/>
            <person name="Chen M."/>
        </authorList>
    </citation>
    <scope>NUCLEOTIDE SEQUENCE [LARGE SCALE GENOMIC DNA]</scope>
    <source>
        <strain evidence="1">cv. IRGC 101232</strain>
    </source>
</reference>
<proteinExistence type="predicted"/>
<evidence type="ECO:0000313" key="2">
    <source>
        <dbReference type="Proteomes" id="UP000006038"/>
    </source>
</evidence>
<sequence>MALEAVVFSEGYYFGCGGAMAAEAAAGGAWSWSHGYGGGVEQGKGVMELMVDDGANAYWDAVQSEYTRTYTVENTRRIIFSACHIRGILTAYPNFIIHIVI</sequence>